<dbReference type="EMBL" id="BGPR01017673">
    <property type="protein sequence ID" value="GBN76899.1"/>
    <property type="molecule type" value="Genomic_DNA"/>
</dbReference>
<name>A0A4Y2RNR6_ARAVE</name>
<evidence type="ECO:0000259" key="1">
    <source>
        <dbReference type="SMART" id="SM00343"/>
    </source>
</evidence>
<organism evidence="2 3">
    <name type="scientific">Araneus ventricosus</name>
    <name type="common">Orbweaver spider</name>
    <name type="synonym">Epeira ventricosa</name>
    <dbReference type="NCBI Taxonomy" id="182803"/>
    <lineage>
        <taxon>Eukaryota</taxon>
        <taxon>Metazoa</taxon>
        <taxon>Ecdysozoa</taxon>
        <taxon>Arthropoda</taxon>
        <taxon>Chelicerata</taxon>
        <taxon>Arachnida</taxon>
        <taxon>Araneae</taxon>
        <taxon>Araneomorphae</taxon>
        <taxon>Entelegynae</taxon>
        <taxon>Araneoidea</taxon>
        <taxon>Araneidae</taxon>
        <taxon>Araneus</taxon>
    </lineage>
</organism>
<dbReference type="InterPro" id="IPR036875">
    <property type="entry name" value="Znf_CCHC_sf"/>
</dbReference>
<comment type="caution">
    <text evidence="2">The sequence shown here is derived from an EMBL/GenBank/DDBJ whole genome shotgun (WGS) entry which is preliminary data.</text>
</comment>
<dbReference type="InterPro" id="IPR001878">
    <property type="entry name" value="Znf_CCHC"/>
</dbReference>
<reference evidence="2 3" key="1">
    <citation type="journal article" date="2019" name="Sci. Rep.">
        <title>Orb-weaving spider Araneus ventricosus genome elucidates the spidroin gene catalogue.</title>
        <authorList>
            <person name="Kono N."/>
            <person name="Nakamura H."/>
            <person name="Ohtoshi R."/>
            <person name="Moran D.A.P."/>
            <person name="Shinohara A."/>
            <person name="Yoshida Y."/>
            <person name="Fujiwara M."/>
            <person name="Mori M."/>
            <person name="Tomita M."/>
            <person name="Arakawa K."/>
        </authorList>
    </citation>
    <scope>NUCLEOTIDE SEQUENCE [LARGE SCALE GENOMIC DNA]</scope>
</reference>
<dbReference type="GO" id="GO:0003676">
    <property type="term" value="F:nucleic acid binding"/>
    <property type="evidence" value="ECO:0007669"/>
    <property type="project" value="InterPro"/>
</dbReference>
<gene>
    <name evidence="2" type="ORF">AVEN_11238_1</name>
</gene>
<proteinExistence type="predicted"/>
<keyword evidence="3" id="KW-1185">Reference proteome</keyword>
<dbReference type="SUPFAM" id="SSF57756">
    <property type="entry name" value="Retrovirus zinc finger-like domains"/>
    <property type="match status" value="1"/>
</dbReference>
<dbReference type="AlphaFoldDB" id="A0A4Y2RNR6"/>
<dbReference type="Proteomes" id="UP000499080">
    <property type="component" value="Unassembled WGS sequence"/>
</dbReference>
<evidence type="ECO:0000313" key="3">
    <source>
        <dbReference type="Proteomes" id="UP000499080"/>
    </source>
</evidence>
<feature type="domain" description="CCHC-type" evidence="1">
    <location>
        <begin position="33"/>
        <end position="49"/>
    </location>
</feature>
<sequence>MRLSVRAYIPNPLRCFNCQRFGHSKLPCRGTLTCARCAEVGHDSTDCTAQEKCINCKGNHTSFSRDCSVWKQEKEIITTKITKQISYPEARKLVKSGHPHPH</sequence>
<feature type="domain" description="CCHC-type" evidence="1">
    <location>
        <begin position="14"/>
        <end position="30"/>
    </location>
</feature>
<accession>A0A4Y2RNR6</accession>
<dbReference type="GO" id="GO:0008270">
    <property type="term" value="F:zinc ion binding"/>
    <property type="evidence" value="ECO:0007669"/>
    <property type="project" value="InterPro"/>
</dbReference>
<dbReference type="Gene3D" id="4.10.60.10">
    <property type="entry name" value="Zinc finger, CCHC-type"/>
    <property type="match status" value="1"/>
</dbReference>
<dbReference type="OrthoDB" id="6931295at2759"/>
<evidence type="ECO:0000313" key="2">
    <source>
        <dbReference type="EMBL" id="GBN76899.1"/>
    </source>
</evidence>
<protein>
    <recommendedName>
        <fullName evidence="1">CCHC-type domain-containing protein</fullName>
    </recommendedName>
</protein>
<dbReference type="SMART" id="SM00343">
    <property type="entry name" value="ZnF_C2HC"/>
    <property type="match status" value="2"/>
</dbReference>